<dbReference type="GO" id="GO:1990907">
    <property type="term" value="C:beta-catenin-TCF complex"/>
    <property type="evidence" value="ECO:0007669"/>
    <property type="project" value="TreeGrafter"/>
</dbReference>
<dbReference type="PANTHER" id="PTHR10373:SF33">
    <property type="entry name" value="TRANSCRIPTION FACTOR 7"/>
    <property type="match status" value="1"/>
</dbReference>
<keyword evidence="10" id="KW-1185">Reference proteome</keyword>
<dbReference type="PANTHER" id="PTHR10373">
    <property type="entry name" value="TRANSCRIPTION FACTOR 7 FAMILY MEMBER"/>
    <property type="match status" value="1"/>
</dbReference>
<evidence type="ECO:0000256" key="1">
    <source>
        <dbReference type="ARBA" id="ARBA00004123"/>
    </source>
</evidence>
<proteinExistence type="predicted"/>
<evidence type="ECO:0000256" key="2">
    <source>
        <dbReference type="ARBA" id="ARBA00023015"/>
    </source>
</evidence>
<feature type="domain" description="CTNNB1 binding N-teminal" evidence="8">
    <location>
        <begin position="1"/>
        <end position="76"/>
    </location>
</feature>
<evidence type="ECO:0000256" key="6">
    <source>
        <dbReference type="ARBA" id="ARBA00023242"/>
    </source>
</evidence>
<evidence type="ECO:0000256" key="5">
    <source>
        <dbReference type="ARBA" id="ARBA00023163"/>
    </source>
</evidence>
<feature type="region of interest" description="Disordered" evidence="7">
    <location>
        <begin position="1"/>
        <end position="20"/>
    </location>
</feature>
<keyword evidence="3" id="KW-0238">DNA-binding</keyword>
<dbReference type="AlphaFoldDB" id="A0A401NGV6"/>
<evidence type="ECO:0000256" key="4">
    <source>
        <dbReference type="ARBA" id="ARBA00023159"/>
    </source>
</evidence>
<dbReference type="FunFam" id="4.10.900.10:FF:000002">
    <property type="entry name" value="transcription factor 7-like 2 isoform X1"/>
    <property type="match status" value="1"/>
</dbReference>
<comment type="subcellular location">
    <subcellularLocation>
        <location evidence="1">Nucleus</location>
    </subcellularLocation>
</comment>
<accession>A0A401NGV6</accession>
<keyword evidence="2" id="KW-0805">Transcription regulation</keyword>
<dbReference type="STRING" id="75743.A0A401NGV6"/>
<evidence type="ECO:0000313" key="9">
    <source>
        <dbReference type="EMBL" id="GCB60172.1"/>
    </source>
</evidence>
<name>A0A401NGV6_SCYTO</name>
<evidence type="ECO:0000259" key="8">
    <source>
        <dbReference type="Pfam" id="PF08347"/>
    </source>
</evidence>
<dbReference type="GO" id="GO:0060070">
    <property type="term" value="P:canonical Wnt signaling pathway"/>
    <property type="evidence" value="ECO:0007669"/>
    <property type="project" value="TreeGrafter"/>
</dbReference>
<dbReference type="Pfam" id="PF08347">
    <property type="entry name" value="CTNNB1_binding"/>
    <property type="match status" value="1"/>
</dbReference>
<evidence type="ECO:0000313" key="10">
    <source>
        <dbReference type="Proteomes" id="UP000288216"/>
    </source>
</evidence>
<reference evidence="9 10" key="1">
    <citation type="journal article" date="2018" name="Nat. Ecol. Evol.">
        <title>Shark genomes provide insights into elasmobranch evolution and the origin of vertebrates.</title>
        <authorList>
            <person name="Hara Y"/>
            <person name="Yamaguchi K"/>
            <person name="Onimaru K"/>
            <person name="Kadota M"/>
            <person name="Koyanagi M"/>
            <person name="Keeley SD"/>
            <person name="Tatsumi K"/>
            <person name="Tanaka K"/>
            <person name="Motone F"/>
            <person name="Kageyama Y"/>
            <person name="Nozu R"/>
            <person name="Adachi N"/>
            <person name="Nishimura O"/>
            <person name="Nakagawa R"/>
            <person name="Tanegashima C"/>
            <person name="Kiyatake I"/>
            <person name="Matsumoto R"/>
            <person name="Murakumo K"/>
            <person name="Nishida K"/>
            <person name="Terakita A"/>
            <person name="Kuratani S"/>
            <person name="Sato K"/>
            <person name="Hyodo S Kuraku.S."/>
        </authorList>
    </citation>
    <scope>NUCLEOTIDE SEQUENCE [LARGE SCALE GENOMIC DNA]</scope>
</reference>
<keyword evidence="5" id="KW-0804">Transcription</keyword>
<dbReference type="GO" id="GO:0000785">
    <property type="term" value="C:chromatin"/>
    <property type="evidence" value="ECO:0007669"/>
    <property type="project" value="TreeGrafter"/>
</dbReference>
<keyword evidence="4" id="KW-0010">Activator</keyword>
<dbReference type="Proteomes" id="UP000288216">
    <property type="component" value="Unassembled WGS sequence"/>
</dbReference>
<evidence type="ECO:0000256" key="3">
    <source>
        <dbReference type="ARBA" id="ARBA00023125"/>
    </source>
</evidence>
<evidence type="ECO:0000256" key="7">
    <source>
        <dbReference type="SAM" id="MobiDB-lite"/>
    </source>
</evidence>
<dbReference type="OrthoDB" id="2307332at2759"/>
<dbReference type="EMBL" id="BFAA01004924">
    <property type="protein sequence ID" value="GCB60172.1"/>
    <property type="molecule type" value="Genomic_DNA"/>
</dbReference>
<protein>
    <recommendedName>
        <fullName evidence="8">CTNNB1 binding N-teminal domain-containing protein</fullName>
    </recommendedName>
</protein>
<dbReference type="GO" id="GO:0000978">
    <property type="term" value="F:RNA polymerase II cis-regulatory region sequence-specific DNA binding"/>
    <property type="evidence" value="ECO:0007669"/>
    <property type="project" value="TreeGrafter"/>
</dbReference>
<feature type="compositionally biased region" description="Polar residues" evidence="7">
    <location>
        <begin position="32"/>
        <end position="43"/>
    </location>
</feature>
<dbReference type="InterPro" id="IPR027397">
    <property type="entry name" value="Catenin-bd_sf"/>
</dbReference>
<comment type="caution">
    <text evidence="9">The sequence shown here is derived from an EMBL/GenBank/DDBJ whole genome shotgun (WGS) entry which is preliminary data.</text>
</comment>
<dbReference type="GO" id="GO:0000981">
    <property type="term" value="F:DNA-binding transcription factor activity, RNA polymerase II-specific"/>
    <property type="evidence" value="ECO:0007669"/>
    <property type="project" value="TreeGrafter"/>
</dbReference>
<feature type="region of interest" description="Disordered" evidence="7">
    <location>
        <begin position="32"/>
        <end position="55"/>
    </location>
</feature>
<dbReference type="InterPro" id="IPR024940">
    <property type="entry name" value="TCF/LEF"/>
</dbReference>
<organism evidence="9 10">
    <name type="scientific">Scyliorhinus torazame</name>
    <name type="common">Cloudy catshark</name>
    <name type="synonym">Catulus torazame</name>
    <dbReference type="NCBI Taxonomy" id="75743"/>
    <lineage>
        <taxon>Eukaryota</taxon>
        <taxon>Metazoa</taxon>
        <taxon>Chordata</taxon>
        <taxon>Craniata</taxon>
        <taxon>Vertebrata</taxon>
        <taxon>Chondrichthyes</taxon>
        <taxon>Elasmobranchii</taxon>
        <taxon>Galeomorphii</taxon>
        <taxon>Galeoidea</taxon>
        <taxon>Carcharhiniformes</taxon>
        <taxon>Scyliorhinidae</taxon>
        <taxon>Scyliorhinus</taxon>
    </lineage>
</organism>
<sequence>MISFKDEGEQEEKISENTLTERDLADVKSSLVNESETNQNVNPASDPGAIRRSQDNQRIYQDKSRGHIDDVIKQRQDGALAAPFRATGFDTIDQGKLSQACVEPVLLAFLSNFVSGPDYNTQGA</sequence>
<gene>
    <name evidence="9" type="ORF">scyTo_0011085</name>
</gene>
<keyword evidence="6" id="KW-0539">Nucleus</keyword>
<dbReference type="InterPro" id="IPR013558">
    <property type="entry name" value="CTNNB1-bd_N"/>
</dbReference>
<dbReference type="Gene3D" id="4.10.900.10">
    <property type="entry name" value="TCF3-CBD (Catenin binding domain)"/>
    <property type="match status" value="1"/>
</dbReference>